<evidence type="ECO:0000313" key="2">
    <source>
        <dbReference type="EMBL" id="KKM00133.1"/>
    </source>
</evidence>
<dbReference type="AlphaFoldDB" id="A0A0F9JMG2"/>
<organism evidence="2">
    <name type="scientific">marine sediment metagenome</name>
    <dbReference type="NCBI Taxonomy" id="412755"/>
    <lineage>
        <taxon>unclassified sequences</taxon>
        <taxon>metagenomes</taxon>
        <taxon>ecological metagenomes</taxon>
    </lineage>
</organism>
<dbReference type="EMBL" id="LAZR01017506">
    <property type="protein sequence ID" value="KKM00133.1"/>
    <property type="molecule type" value="Genomic_DNA"/>
</dbReference>
<sequence>MDDLDNRVLVQEAAIELGLSRESVMRRLATDELEGAKDRLSGRWYVTRESVDRYLAQQQAAAAS</sequence>
<reference evidence="2" key="1">
    <citation type="journal article" date="2015" name="Nature">
        <title>Complex archaea that bridge the gap between prokaryotes and eukaryotes.</title>
        <authorList>
            <person name="Spang A."/>
            <person name="Saw J.H."/>
            <person name="Jorgensen S.L."/>
            <person name="Zaremba-Niedzwiedzka K."/>
            <person name="Martijn J."/>
            <person name="Lind A.E."/>
            <person name="van Eijk R."/>
            <person name="Schleper C."/>
            <person name="Guy L."/>
            <person name="Ettema T.J."/>
        </authorList>
    </citation>
    <scope>NUCLEOTIDE SEQUENCE</scope>
</reference>
<feature type="domain" description="Helix-turn-helix" evidence="1">
    <location>
        <begin position="10"/>
        <end position="58"/>
    </location>
</feature>
<evidence type="ECO:0000259" key="1">
    <source>
        <dbReference type="Pfam" id="PF12728"/>
    </source>
</evidence>
<name>A0A0F9JMG2_9ZZZZ</name>
<protein>
    <recommendedName>
        <fullName evidence="1">Helix-turn-helix domain-containing protein</fullName>
    </recommendedName>
</protein>
<gene>
    <name evidence="2" type="ORF">LCGC14_1807440</name>
</gene>
<accession>A0A0F9JMG2</accession>
<dbReference type="InterPro" id="IPR041657">
    <property type="entry name" value="HTH_17"/>
</dbReference>
<dbReference type="Pfam" id="PF12728">
    <property type="entry name" value="HTH_17"/>
    <property type="match status" value="1"/>
</dbReference>
<comment type="caution">
    <text evidence="2">The sequence shown here is derived from an EMBL/GenBank/DDBJ whole genome shotgun (WGS) entry which is preliminary data.</text>
</comment>
<proteinExistence type="predicted"/>